<sequence length="120" mass="12752">SQKRDIGYFNNLKADSRNVTNGMTFSTKSIQATIIGDEGCDLLPVLDQLDPDALPDGGIRLRAFHLHFFQHDSLGVGGPSERVSFQGCAQVGLLVLLIVPLLVPPVTAELPGSTQPAALA</sequence>
<accession>H0W2M3</accession>
<dbReference type="InParanoid" id="H0W2M3"/>
<dbReference type="STRING" id="10141.ENSCPOP00000017216"/>
<reference evidence="1" key="2">
    <citation type="submission" date="2025-08" db="UniProtKB">
        <authorList>
            <consortium name="Ensembl"/>
        </authorList>
    </citation>
    <scope>IDENTIFICATION</scope>
    <source>
        <strain evidence="1">2N</strain>
    </source>
</reference>
<dbReference type="FunCoup" id="H0W2M3">
    <property type="interactions" value="125"/>
</dbReference>
<proteinExistence type="predicted"/>
<dbReference type="HOGENOM" id="CLU_115574_0_1_1"/>
<keyword evidence="2" id="KW-1185">Reference proteome</keyword>
<dbReference type="EMBL" id="AAKN02002592">
    <property type="status" value="NOT_ANNOTATED_CDS"/>
    <property type="molecule type" value="Genomic_DNA"/>
</dbReference>
<dbReference type="GeneTree" id="ENSGT01100000263873"/>
<dbReference type="OMA" id="DGRIWPF"/>
<name>H0W2M3_CAVPO</name>
<evidence type="ECO:0000313" key="2">
    <source>
        <dbReference type="Proteomes" id="UP000005447"/>
    </source>
</evidence>
<dbReference type="AlphaFoldDB" id="H0W2M3"/>
<reference evidence="1" key="3">
    <citation type="submission" date="2025-09" db="UniProtKB">
        <authorList>
            <consortium name="Ensembl"/>
        </authorList>
    </citation>
    <scope>IDENTIFICATION</scope>
    <source>
        <strain evidence="1">2N</strain>
    </source>
</reference>
<dbReference type="VEuPathDB" id="HostDB:ENSCPOG00000022705"/>
<dbReference type="Proteomes" id="UP000005447">
    <property type="component" value="Unassembled WGS sequence"/>
</dbReference>
<evidence type="ECO:0000313" key="1">
    <source>
        <dbReference type="Ensembl" id="ENSCPOP00000017216.2"/>
    </source>
</evidence>
<reference evidence="2" key="1">
    <citation type="journal article" date="2011" name="Nature">
        <title>A high-resolution map of human evolutionary constraint using 29 mammals.</title>
        <authorList>
            <person name="Lindblad-Toh K."/>
            <person name="Garber M."/>
            <person name="Zuk O."/>
            <person name="Lin M.F."/>
            <person name="Parker B.J."/>
            <person name="Washietl S."/>
            <person name="Kheradpour P."/>
            <person name="Ernst J."/>
            <person name="Jordan G."/>
            <person name="Mauceli E."/>
            <person name="Ward L.D."/>
            <person name="Lowe C.B."/>
            <person name="Holloway A.K."/>
            <person name="Clamp M."/>
            <person name="Gnerre S."/>
            <person name="Alfoldi J."/>
            <person name="Beal K."/>
            <person name="Chang J."/>
            <person name="Clawson H."/>
            <person name="Cuff J."/>
            <person name="Di Palma F."/>
            <person name="Fitzgerald S."/>
            <person name="Flicek P."/>
            <person name="Guttman M."/>
            <person name="Hubisz M.J."/>
            <person name="Jaffe D.B."/>
            <person name="Jungreis I."/>
            <person name="Kent W.J."/>
            <person name="Kostka D."/>
            <person name="Lara M."/>
            <person name="Martins A.L."/>
            <person name="Massingham T."/>
            <person name="Moltke I."/>
            <person name="Raney B.J."/>
            <person name="Rasmussen M.D."/>
            <person name="Robinson J."/>
            <person name="Stark A."/>
            <person name="Vilella A.J."/>
            <person name="Wen J."/>
            <person name="Xie X."/>
            <person name="Zody M.C."/>
            <person name="Baldwin J."/>
            <person name="Bloom T."/>
            <person name="Chin C.W."/>
            <person name="Heiman D."/>
            <person name="Nicol R."/>
            <person name="Nusbaum C."/>
            <person name="Young S."/>
            <person name="Wilkinson J."/>
            <person name="Worley K.C."/>
            <person name="Kovar C.L."/>
            <person name="Muzny D.M."/>
            <person name="Gibbs R.A."/>
            <person name="Cree A."/>
            <person name="Dihn H.H."/>
            <person name="Fowler G."/>
            <person name="Jhangiani S."/>
            <person name="Joshi V."/>
            <person name="Lee S."/>
            <person name="Lewis L.R."/>
            <person name="Nazareth L.V."/>
            <person name="Okwuonu G."/>
            <person name="Santibanez J."/>
            <person name="Warren W.C."/>
            <person name="Mardis E.R."/>
            <person name="Weinstock G.M."/>
            <person name="Wilson R.K."/>
            <person name="Delehaunty K."/>
            <person name="Dooling D."/>
            <person name="Fronik C."/>
            <person name="Fulton L."/>
            <person name="Fulton B."/>
            <person name="Graves T."/>
            <person name="Minx P."/>
            <person name="Sodergren E."/>
            <person name="Birney E."/>
            <person name="Margulies E.H."/>
            <person name="Herrero J."/>
            <person name="Green E.D."/>
            <person name="Haussler D."/>
            <person name="Siepel A."/>
            <person name="Goldman N."/>
            <person name="Pollard K.S."/>
            <person name="Pedersen J.S."/>
            <person name="Lander E.S."/>
            <person name="Kellis M."/>
        </authorList>
    </citation>
    <scope>NUCLEOTIDE SEQUENCE [LARGE SCALE GENOMIC DNA]</scope>
    <source>
        <strain evidence="2">2N</strain>
    </source>
</reference>
<protein>
    <submittedName>
        <fullName evidence="1">Uncharacterized protein</fullName>
    </submittedName>
</protein>
<organism evidence="1 2">
    <name type="scientific">Cavia porcellus</name>
    <name type="common">Guinea pig</name>
    <dbReference type="NCBI Taxonomy" id="10141"/>
    <lineage>
        <taxon>Eukaryota</taxon>
        <taxon>Metazoa</taxon>
        <taxon>Chordata</taxon>
        <taxon>Craniata</taxon>
        <taxon>Vertebrata</taxon>
        <taxon>Euteleostomi</taxon>
        <taxon>Mammalia</taxon>
        <taxon>Eutheria</taxon>
        <taxon>Euarchontoglires</taxon>
        <taxon>Glires</taxon>
        <taxon>Rodentia</taxon>
        <taxon>Hystricomorpha</taxon>
        <taxon>Caviidae</taxon>
        <taxon>Cavia</taxon>
    </lineage>
</organism>
<dbReference type="Bgee" id="ENSCPOG00000022705">
    <property type="expression patterns" value="Expressed in thyroid gland and 11 other cell types or tissues"/>
</dbReference>
<dbReference type="Ensembl" id="ENSCPOT00000028003.2">
    <property type="protein sequence ID" value="ENSCPOP00000017216.2"/>
    <property type="gene ID" value="ENSCPOG00000022705.2"/>
</dbReference>